<dbReference type="RefSeq" id="WP_136410154.1">
    <property type="nucleotide sequence ID" value="NZ_CP039393.1"/>
</dbReference>
<dbReference type="EMBL" id="CP039393">
    <property type="protein sequence ID" value="QCD35433.1"/>
    <property type="molecule type" value="Genomic_DNA"/>
</dbReference>
<evidence type="ECO:0000259" key="1">
    <source>
        <dbReference type="Pfam" id="PF12728"/>
    </source>
</evidence>
<organism evidence="2 3">
    <name type="scientific">Muribaculum gordoncarteri</name>
    <dbReference type="NCBI Taxonomy" id="2530390"/>
    <lineage>
        <taxon>Bacteria</taxon>
        <taxon>Pseudomonadati</taxon>
        <taxon>Bacteroidota</taxon>
        <taxon>Bacteroidia</taxon>
        <taxon>Bacteroidales</taxon>
        <taxon>Muribaculaceae</taxon>
        <taxon>Muribaculum</taxon>
    </lineage>
</organism>
<dbReference type="Proteomes" id="UP000297031">
    <property type="component" value="Chromosome"/>
</dbReference>
<evidence type="ECO:0000313" key="2">
    <source>
        <dbReference type="EMBL" id="QCD35433.1"/>
    </source>
</evidence>
<dbReference type="GO" id="GO:0003677">
    <property type="term" value="F:DNA binding"/>
    <property type="evidence" value="ECO:0007669"/>
    <property type="project" value="UniProtKB-KW"/>
</dbReference>
<evidence type="ECO:0000313" key="3">
    <source>
        <dbReference type="Proteomes" id="UP000297031"/>
    </source>
</evidence>
<keyword evidence="3" id="KW-1185">Reference proteome</keyword>
<gene>
    <name evidence="2" type="ORF">E7746_05745</name>
</gene>
<dbReference type="AlphaFoldDB" id="A0A4P7VH06"/>
<accession>A0A4P7VH06</accession>
<reference evidence="2 3" key="1">
    <citation type="submission" date="2019-02" db="EMBL/GenBank/DDBJ databases">
        <title>Isolation and identification of novel species under the genus Muribaculum.</title>
        <authorList>
            <person name="Miyake S."/>
            <person name="Ding Y."/>
            <person name="Low A."/>
            <person name="Soh M."/>
            <person name="Seedorf H."/>
        </authorList>
    </citation>
    <scope>NUCLEOTIDE SEQUENCE [LARGE SCALE GENOMIC DNA]</scope>
    <source>
        <strain evidence="2 3">TLL-A4</strain>
    </source>
</reference>
<name>A0A4P7VH06_9BACT</name>
<protein>
    <submittedName>
        <fullName evidence="2">DNA-binding protein</fullName>
    </submittedName>
</protein>
<dbReference type="InterPro" id="IPR041657">
    <property type="entry name" value="HTH_17"/>
</dbReference>
<dbReference type="Pfam" id="PF12728">
    <property type="entry name" value="HTH_17"/>
    <property type="match status" value="1"/>
</dbReference>
<dbReference type="KEGG" id="mgod:E7746_05745"/>
<proteinExistence type="predicted"/>
<feature type="domain" description="Helix-turn-helix" evidence="1">
    <location>
        <begin position="15"/>
        <end position="67"/>
    </location>
</feature>
<dbReference type="OrthoDB" id="1086444at2"/>
<keyword evidence="2" id="KW-0238">DNA-binding</keyword>
<sequence length="81" mass="9610">MDCRKHTVEIVSEQLYTVAYASRYLGVHRCTIYDYIKHPERPLRFFHSPDERRLLFRGADLIAYKEAGLPKKGRKRKTGKQ</sequence>